<protein>
    <recommendedName>
        <fullName evidence="4">Copper amine oxidase-like N-terminal domain-containing protein</fullName>
    </recommendedName>
</protein>
<dbReference type="InterPro" id="IPR008979">
    <property type="entry name" value="Galactose-bd-like_sf"/>
</dbReference>
<comment type="caution">
    <text evidence="2">The sequence shown here is derived from an EMBL/GenBank/DDBJ whole genome shotgun (WGS) entry which is preliminary data.</text>
</comment>
<feature type="chain" id="PRO_5003528148" description="Copper amine oxidase-like N-terminal domain-containing protein" evidence="1">
    <location>
        <begin position="27"/>
        <end position="258"/>
    </location>
</feature>
<sequence>MKRKLVKALSLAVVGSTIISGGTSFAATTKNVKATYDNIKVVSDGVDVDLKGKAQPVILDGKLYLPISTVESAATRYSVKYDNNSKTVNFTDISSVQPQANQNNGNEVDNIGGSVLELTEFTEKYYRKRVLKGVYHDGRYYSMGKWYEYEPKSSSNEGYDYINVNNEKHNIINCFRSDSVEIDINKEINSVEFMLASEDSGQLSGKVTIMGDDKVLYRNDVKYGDSIKHEKVNLKGVKKLKIIAPKTLMFDVKFNMVK</sequence>
<evidence type="ECO:0000256" key="1">
    <source>
        <dbReference type="SAM" id="SignalP"/>
    </source>
</evidence>
<name>G9X2I0_9FIRM</name>
<dbReference type="AlphaFoldDB" id="G9X2I0"/>
<keyword evidence="1" id="KW-0732">Signal</keyword>
<dbReference type="SUPFAM" id="SSF49785">
    <property type="entry name" value="Galactose-binding domain-like"/>
    <property type="match status" value="1"/>
</dbReference>
<dbReference type="HOGENOM" id="CLU_1077096_0_0_9"/>
<proteinExistence type="predicted"/>
<dbReference type="BioCyc" id="EBAC796937-HMP:GMGH-589-MONOMER"/>
<evidence type="ECO:0000313" key="2">
    <source>
        <dbReference type="EMBL" id="EHL11050.1"/>
    </source>
</evidence>
<accession>G9X2I0</accession>
<evidence type="ECO:0000313" key="3">
    <source>
        <dbReference type="Proteomes" id="UP000006437"/>
    </source>
</evidence>
<feature type="signal peptide" evidence="1">
    <location>
        <begin position="1"/>
        <end position="26"/>
    </location>
</feature>
<organism evidence="2 3">
    <name type="scientific">Peptoanaerobacter stomatis</name>
    <dbReference type="NCBI Taxonomy" id="796937"/>
    <lineage>
        <taxon>Bacteria</taxon>
        <taxon>Bacillati</taxon>
        <taxon>Bacillota</taxon>
        <taxon>Clostridia</taxon>
        <taxon>Peptostreptococcales</taxon>
        <taxon>Filifactoraceae</taxon>
        <taxon>Peptoanaerobacter</taxon>
    </lineage>
</organism>
<gene>
    <name evidence="2" type="ORF">HMPREF9629_00587</name>
</gene>
<reference evidence="2 3" key="1">
    <citation type="submission" date="2011-08" db="EMBL/GenBank/DDBJ databases">
        <title>The Genome Sequence of Eubacteriaceae bacterium ACC19a.</title>
        <authorList>
            <consortium name="The Broad Institute Genome Sequencing Platform"/>
            <person name="Earl A."/>
            <person name="Ward D."/>
            <person name="Feldgarden M."/>
            <person name="Gevers D."/>
            <person name="Sizova M."/>
            <person name="Hazen A."/>
            <person name="Epstein S."/>
            <person name="Young S.K."/>
            <person name="Zeng Q."/>
            <person name="Gargeya S."/>
            <person name="Fitzgerald M."/>
            <person name="Haas B."/>
            <person name="Abouelleil A."/>
            <person name="Alvarado L."/>
            <person name="Arachchi H.M."/>
            <person name="Berlin A."/>
            <person name="Brown A."/>
            <person name="Chapman S.B."/>
            <person name="Chen Z."/>
            <person name="Dunbar C."/>
            <person name="Freedman E."/>
            <person name="Gearin G."/>
            <person name="Gellesch M."/>
            <person name="Goldberg J."/>
            <person name="Griggs A."/>
            <person name="Gujja S."/>
            <person name="Heiman D."/>
            <person name="Howarth C."/>
            <person name="Larson L."/>
            <person name="Lui A."/>
            <person name="MacDonald P.J.P."/>
            <person name="Montmayeur A."/>
            <person name="Murphy C."/>
            <person name="Neiman D."/>
            <person name="Pearson M."/>
            <person name="Priest M."/>
            <person name="Roberts A."/>
            <person name="Saif S."/>
            <person name="Shea T."/>
            <person name="Shenoy N."/>
            <person name="Sisk P."/>
            <person name="Stolte C."/>
            <person name="Sykes S."/>
            <person name="Wortman J."/>
            <person name="Nusbaum C."/>
            <person name="Birren B."/>
        </authorList>
    </citation>
    <scope>NUCLEOTIDE SEQUENCE [LARGE SCALE GENOMIC DNA]</scope>
    <source>
        <strain evidence="2 3">ACC19a</strain>
    </source>
</reference>
<dbReference type="RefSeq" id="WP_009524823.1">
    <property type="nucleotide sequence ID" value="NZ_JH414548.1"/>
</dbReference>
<dbReference type="EMBL" id="AFZE01000056">
    <property type="protein sequence ID" value="EHL11050.1"/>
    <property type="molecule type" value="Genomic_DNA"/>
</dbReference>
<dbReference type="Proteomes" id="UP000006437">
    <property type="component" value="Unassembled WGS sequence"/>
</dbReference>
<evidence type="ECO:0008006" key="4">
    <source>
        <dbReference type="Google" id="ProtNLM"/>
    </source>
</evidence>